<proteinExistence type="inferred from homology"/>
<dbReference type="OrthoDB" id="9795403at2"/>
<feature type="transmembrane region" description="Helical" evidence="8">
    <location>
        <begin position="537"/>
        <end position="557"/>
    </location>
</feature>
<feature type="transmembrane region" description="Helical" evidence="8">
    <location>
        <begin position="20"/>
        <end position="43"/>
    </location>
</feature>
<feature type="transmembrane region" description="Helical" evidence="8">
    <location>
        <begin position="257"/>
        <end position="277"/>
    </location>
</feature>
<keyword evidence="6 8" id="KW-1133">Transmembrane helix</keyword>
<dbReference type="AlphaFoldDB" id="A0A1M6N443"/>
<dbReference type="InterPro" id="IPR035906">
    <property type="entry name" value="MetI-like_sf"/>
</dbReference>
<dbReference type="PANTHER" id="PTHR43357:SF3">
    <property type="entry name" value="FE(3+)-TRANSPORT SYSTEM PERMEASE PROTEIN FBPB 2"/>
    <property type="match status" value="1"/>
</dbReference>
<feature type="transmembrane region" description="Helical" evidence="8">
    <location>
        <begin position="203"/>
        <end position="221"/>
    </location>
</feature>
<reference evidence="11" key="1">
    <citation type="submission" date="2016-11" db="EMBL/GenBank/DDBJ databases">
        <authorList>
            <person name="Varghese N."/>
            <person name="Submissions S."/>
        </authorList>
    </citation>
    <scope>NUCLEOTIDE SEQUENCE [LARGE SCALE GENOMIC DNA]</scope>
    <source>
        <strain evidence="11">USBA-503</strain>
    </source>
</reference>
<feature type="transmembrane region" description="Helical" evidence="8">
    <location>
        <begin position="398"/>
        <end position="420"/>
    </location>
</feature>
<dbReference type="SUPFAM" id="SSF161098">
    <property type="entry name" value="MetI-like"/>
    <property type="match status" value="2"/>
</dbReference>
<evidence type="ECO:0000256" key="8">
    <source>
        <dbReference type="RuleBase" id="RU363032"/>
    </source>
</evidence>
<sequence>MTTLRNKQKWRPFFSGLGSLPGLLIFFLLILYPLAALLLQVGFPNVFNTPISWKPSWQPLQQLFANPLNGQAIVNSLILGAGSAILATFLATLVAFARVRGGKKMGKILDTAVWIVFFAPSYVIAQGWVSLMQEGGILSELLNLPNGLTQWFFSKEGLVVVMALRYIPFIYFALVPSIQNIGLEYEQAGRLLGANAGYRLRRITLPLLLPALLAGASLAFAEGFGDFGMAAAITPQMHIPLITYQIYASLDQTPVNYPSAASLSLILIVIMGLAFYLQFHFLKTRSFATISTHSKEQTEIRNHHRGFSLVAFFILFLAFFLPIGSTIIQSLLKNYVTHLDAHSWTLVHYKSLFKPGGSGLQALLRTLVYALTNAFLTMILGLFLAYQMMFRRSKINQFINLLMIATIAVPGIVLAAGFIFAYNATWLIPLHFVIYGTPICLGMAYLAGSLPYAVRLQIGSMQQVSGNLATAAFSLGASNLRVIAQIVMPLVRTTTVSTFFMTMTGTMFELPASSLLYPPGSPPFPETIQQKFNAFEFARGSAMSILGLIIVLLLYMLGRWVESMLLRSSNSVGVE</sequence>
<dbReference type="GO" id="GO:0005886">
    <property type="term" value="C:plasma membrane"/>
    <property type="evidence" value="ECO:0007669"/>
    <property type="project" value="UniProtKB-SubCell"/>
</dbReference>
<evidence type="ECO:0000313" key="11">
    <source>
        <dbReference type="Proteomes" id="UP000184016"/>
    </source>
</evidence>
<keyword evidence="4" id="KW-0997">Cell inner membrane</keyword>
<feature type="domain" description="ABC transmembrane type-1" evidence="9">
    <location>
        <begin position="73"/>
        <end position="278"/>
    </location>
</feature>
<dbReference type="GO" id="GO:0055085">
    <property type="term" value="P:transmembrane transport"/>
    <property type="evidence" value="ECO:0007669"/>
    <property type="project" value="InterPro"/>
</dbReference>
<keyword evidence="3" id="KW-1003">Cell membrane</keyword>
<accession>A0A1M6N443</accession>
<evidence type="ECO:0000256" key="3">
    <source>
        <dbReference type="ARBA" id="ARBA00022475"/>
    </source>
</evidence>
<dbReference type="Gene3D" id="1.10.3720.10">
    <property type="entry name" value="MetI-like"/>
    <property type="match status" value="2"/>
</dbReference>
<name>A0A1M6N443_9BACL</name>
<feature type="transmembrane region" description="Helical" evidence="8">
    <location>
        <begin position="432"/>
        <end position="454"/>
    </location>
</feature>
<protein>
    <submittedName>
        <fullName evidence="10">Iron(III) transport system permease protein</fullName>
    </submittedName>
</protein>
<dbReference type="PROSITE" id="PS50928">
    <property type="entry name" value="ABC_TM1"/>
    <property type="match status" value="2"/>
</dbReference>
<evidence type="ECO:0000256" key="7">
    <source>
        <dbReference type="ARBA" id="ARBA00023136"/>
    </source>
</evidence>
<dbReference type="InterPro" id="IPR000515">
    <property type="entry name" value="MetI-like"/>
</dbReference>
<keyword evidence="2 8" id="KW-0813">Transport</keyword>
<feature type="transmembrane region" description="Helical" evidence="8">
    <location>
        <begin position="309"/>
        <end position="332"/>
    </location>
</feature>
<dbReference type="Proteomes" id="UP000184016">
    <property type="component" value="Unassembled WGS sequence"/>
</dbReference>
<feature type="transmembrane region" description="Helical" evidence="8">
    <location>
        <begin position="108"/>
        <end position="129"/>
    </location>
</feature>
<evidence type="ECO:0000256" key="6">
    <source>
        <dbReference type="ARBA" id="ARBA00022989"/>
    </source>
</evidence>
<dbReference type="EMBL" id="FRAF01000005">
    <property type="protein sequence ID" value="SHJ90464.1"/>
    <property type="molecule type" value="Genomic_DNA"/>
</dbReference>
<evidence type="ECO:0000256" key="5">
    <source>
        <dbReference type="ARBA" id="ARBA00022692"/>
    </source>
</evidence>
<dbReference type="STRING" id="1830138.SAMN05443507_10575"/>
<evidence type="ECO:0000259" key="9">
    <source>
        <dbReference type="PROSITE" id="PS50928"/>
    </source>
</evidence>
<evidence type="ECO:0000256" key="2">
    <source>
        <dbReference type="ARBA" id="ARBA00022448"/>
    </source>
</evidence>
<evidence type="ECO:0000313" key="10">
    <source>
        <dbReference type="EMBL" id="SHJ90464.1"/>
    </source>
</evidence>
<comment type="similarity">
    <text evidence="8">Belongs to the binding-protein-dependent transport system permease family.</text>
</comment>
<keyword evidence="11" id="KW-1185">Reference proteome</keyword>
<organism evidence="10 11">
    <name type="scientific">Alicyclobacillus tolerans</name>
    <dbReference type="NCBI Taxonomy" id="90970"/>
    <lineage>
        <taxon>Bacteria</taxon>
        <taxon>Bacillati</taxon>
        <taxon>Bacillota</taxon>
        <taxon>Bacilli</taxon>
        <taxon>Bacillales</taxon>
        <taxon>Alicyclobacillaceae</taxon>
        <taxon>Alicyclobacillus</taxon>
    </lineage>
</organism>
<evidence type="ECO:0000256" key="4">
    <source>
        <dbReference type="ARBA" id="ARBA00022519"/>
    </source>
</evidence>
<keyword evidence="7 8" id="KW-0472">Membrane</keyword>
<comment type="subcellular location">
    <subcellularLocation>
        <location evidence="1">Cell inner membrane</location>
        <topology evidence="1">Multi-pass membrane protein</topology>
    </subcellularLocation>
    <subcellularLocation>
        <location evidence="8">Cell membrane</location>
        <topology evidence="8">Multi-pass membrane protein</topology>
    </subcellularLocation>
</comment>
<dbReference type="Pfam" id="PF00528">
    <property type="entry name" value="BPD_transp_1"/>
    <property type="match status" value="2"/>
</dbReference>
<feature type="domain" description="ABC transmembrane type-1" evidence="9">
    <location>
        <begin position="363"/>
        <end position="558"/>
    </location>
</feature>
<evidence type="ECO:0000256" key="1">
    <source>
        <dbReference type="ARBA" id="ARBA00004429"/>
    </source>
</evidence>
<dbReference type="CDD" id="cd06261">
    <property type="entry name" value="TM_PBP2"/>
    <property type="match status" value="2"/>
</dbReference>
<gene>
    <name evidence="10" type="ORF">SAMN05443507_10575</name>
</gene>
<feature type="transmembrane region" description="Helical" evidence="8">
    <location>
        <begin position="367"/>
        <end position="386"/>
    </location>
</feature>
<keyword evidence="5 8" id="KW-0812">Transmembrane</keyword>
<feature type="transmembrane region" description="Helical" evidence="8">
    <location>
        <begin position="72"/>
        <end position="96"/>
    </location>
</feature>
<dbReference type="PANTHER" id="PTHR43357">
    <property type="entry name" value="INNER MEMBRANE ABC TRANSPORTER PERMEASE PROTEIN YDCV"/>
    <property type="match status" value="1"/>
</dbReference>
<feature type="transmembrane region" description="Helical" evidence="8">
    <location>
        <begin position="158"/>
        <end position="182"/>
    </location>
</feature>